<dbReference type="GO" id="GO:0007020">
    <property type="term" value="P:microtubule nucleation"/>
    <property type="evidence" value="ECO:0007669"/>
    <property type="project" value="InterPro"/>
</dbReference>
<dbReference type="GO" id="GO:0031122">
    <property type="term" value="P:cytoplasmic microtubule organization"/>
    <property type="evidence" value="ECO:0007669"/>
    <property type="project" value="TreeGrafter"/>
</dbReference>
<dbReference type="GO" id="GO:0000278">
    <property type="term" value="P:mitotic cell cycle"/>
    <property type="evidence" value="ECO:0007669"/>
    <property type="project" value="TreeGrafter"/>
</dbReference>
<dbReference type="Gene3D" id="1.20.120.1900">
    <property type="entry name" value="Gamma-tubulin complex, C-terminal domain"/>
    <property type="match status" value="1"/>
</dbReference>
<organism evidence="9 10">
    <name type="scientific">Pythium oligandrum</name>
    <name type="common">Mycoparasitic fungus</name>
    <dbReference type="NCBI Taxonomy" id="41045"/>
    <lineage>
        <taxon>Eukaryota</taxon>
        <taxon>Sar</taxon>
        <taxon>Stramenopiles</taxon>
        <taxon>Oomycota</taxon>
        <taxon>Peronosporomycetes</taxon>
        <taxon>Pythiales</taxon>
        <taxon>Pythiaceae</taxon>
        <taxon>Pythium</taxon>
    </lineage>
</organism>
<keyword evidence="3" id="KW-0963">Cytoplasm</keyword>
<dbReference type="InterPro" id="IPR041470">
    <property type="entry name" value="GCP_N"/>
</dbReference>
<keyword evidence="4" id="KW-0493">Microtubule</keyword>
<comment type="caution">
    <text evidence="9">The sequence shown here is derived from an EMBL/GenBank/DDBJ whole genome shotgun (WGS) entry which is preliminary data.</text>
</comment>
<gene>
    <name evidence="9" type="ORF">Poli38472_002571</name>
</gene>
<comment type="similarity">
    <text evidence="2">Belongs to the TUBGCP family.</text>
</comment>
<evidence type="ECO:0000313" key="9">
    <source>
        <dbReference type="EMBL" id="TMW63630.1"/>
    </source>
</evidence>
<dbReference type="InterPro" id="IPR042241">
    <property type="entry name" value="GCP_C_sf"/>
</dbReference>
<evidence type="ECO:0000259" key="8">
    <source>
        <dbReference type="Pfam" id="PF17681"/>
    </source>
</evidence>
<feature type="compositionally biased region" description="Low complexity" evidence="6">
    <location>
        <begin position="72"/>
        <end position="85"/>
    </location>
</feature>
<dbReference type="InterPro" id="IPR007259">
    <property type="entry name" value="GCP"/>
</dbReference>
<feature type="compositionally biased region" description="Low complexity" evidence="6">
    <location>
        <begin position="16"/>
        <end position="36"/>
    </location>
</feature>
<evidence type="ECO:0000313" key="10">
    <source>
        <dbReference type="Proteomes" id="UP000794436"/>
    </source>
</evidence>
<evidence type="ECO:0000256" key="2">
    <source>
        <dbReference type="ARBA" id="ARBA00010337"/>
    </source>
</evidence>
<feature type="compositionally biased region" description="Pro residues" evidence="6">
    <location>
        <begin position="44"/>
        <end position="58"/>
    </location>
</feature>
<dbReference type="Pfam" id="PF04130">
    <property type="entry name" value="GCP_C_terminal"/>
    <property type="match status" value="1"/>
</dbReference>
<evidence type="ECO:0000256" key="1">
    <source>
        <dbReference type="ARBA" id="ARBA00004245"/>
    </source>
</evidence>
<evidence type="ECO:0000256" key="4">
    <source>
        <dbReference type="ARBA" id="ARBA00022701"/>
    </source>
</evidence>
<dbReference type="Pfam" id="PF17681">
    <property type="entry name" value="GCP_N_terminal"/>
    <property type="match status" value="1"/>
</dbReference>
<keyword evidence="5" id="KW-0206">Cytoskeleton</keyword>
<accession>A0A8K1FH84</accession>
<evidence type="ECO:0000256" key="5">
    <source>
        <dbReference type="ARBA" id="ARBA00023212"/>
    </source>
</evidence>
<sequence>MHNRVIPPEVSASMASGYSTSTGERGRSSSSAAFARQNGLNLAMPPPPPPPSSPPPPMQSTTASYAAPAPVSMRSASPRIRSSAADVSIKTRKTALHPTAELSKCVDELLRRVHGSPTPLLQRRTMVTIADSPASETPVDPLAVLEKIKRRIQADAEQYLDQPHVMISSLHEHYSRFVKLPGFNKKGETLLLFYRLMNSVQPQYLARNQAFNGSSTSGPVPMELEDSAPARHPFSSDGTSSQFARTKPTELDALEDSFKFAVGITAPKSARAKSGMRSPSKNVRDSSTAFGSFEVTEEVLLRDVLYALQAIDSRYIYFDKAADRFQITRSAGVPTPMREMIHKLCELGWFYRKISEFLKHYREDLSYGVVGQSFCHALNLELSDYYRLVAVLASQVDDDAESNKSDRRSVSDLTLRKLLVWVHDPLEKMRIITRLIDSVDGLRGGALASGIHTHLLHGDPSIRQYVQSVMKAVAAPIFRMIRRWVFEGELDDTHGEFFVVANQKVPDDLLWSQKYQLHLDMLPAFISMDLAKKILVIGKSINFIRQCCGNSDWIVDAKHNASVGATVEFEDNGVRFAQLSNLEAMIAHVSFTTNEYLIRTLMEKYELLDHCRALRRYMLLGQGDFIQYLMDLLRPELSKRASHVHRHTLMNVLETALNASNAKFESGDILARLDVELLRPSSGDSGWDIFSLHYRVPSPVNTVINDAAILEYQRIFHFLWRLKRVEHSLSTSWNKDMHLDHMIKRDFVEFRPLIHRCQLLRSEMIQFTTTLHNYVMFEVLETSWHKLVKDLKAAKDLDELISSHEDYLSTIREKGFMNESTRDLLNQLKVIFDTILKFCRAQDNLYTSAIREVDSEATRRKTIEKRTAQGTWGIAEGDEQAEQARKETFGPGSLIYRQITDINKDFTTQVGSLLQMLATRTGSSLQSLSSLMIRFDFNEYYQNLLAPKSAEE</sequence>
<feature type="domain" description="Gamma tubulin complex component C-terminal" evidence="7">
    <location>
        <begin position="607"/>
        <end position="941"/>
    </location>
</feature>
<dbReference type="GO" id="GO:0005874">
    <property type="term" value="C:microtubule"/>
    <property type="evidence" value="ECO:0007669"/>
    <property type="project" value="UniProtKB-KW"/>
</dbReference>
<dbReference type="GO" id="GO:0051225">
    <property type="term" value="P:spindle assembly"/>
    <property type="evidence" value="ECO:0007669"/>
    <property type="project" value="TreeGrafter"/>
</dbReference>
<evidence type="ECO:0000256" key="6">
    <source>
        <dbReference type="SAM" id="MobiDB-lite"/>
    </source>
</evidence>
<dbReference type="PANTHER" id="PTHR19302:SF14">
    <property type="entry name" value="GAMMA-TUBULIN COMPLEX COMPONENT 3"/>
    <property type="match status" value="1"/>
</dbReference>
<reference evidence="9" key="1">
    <citation type="submission" date="2019-03" db="EMBL/GenBank/DDBJ databases">
        <title>Long read genome sequence of the mycoparasitic Pythium oligandrum ATCC 38472 isolated from sugarbeet rhizosphere.</title>
        <authorList>
            <person name="Gaulin E."/>
        </authorList>
    </citation>
    <scope>NUCLEOTIDE SEQUENCE</scope>
    <source>
        <strain evidence="9">ATCC 38472_TT</strain>
    </source>
</reference>
<evidence type="ECO:0000259" key="7">
    <source>
        <dbReference type="Pfam" id="PF04130"/>
    </source>
</evidence>
<dbReference type="GO" id="GO:0000922">
    <property type="term" value="C:spindle pole"/>
    <property type="evidence" value="ECO:0007669"/>
    <property type="project" value="InterPro"/>
</dbReference>
<keyword evidence="10" id="KW-1185">Reference proteome</keyword>
<feature type="region of interest" description="Disordered" evidence="6">
    <location>
        <begin position="1"/>
        <end position="86"/>
    </location>
</feature>
<dbReference type="AlphaFoldDB" id="A0A8K1FH84"/>
<feature type="region of interest" description="Disordered" evidence="6">
    <location>
        <begin position="211"/>
        <end position="245"/>
    </location>
</feature>
<dbReference type="EMBL" id="SPLM01000072">
    <property type="protein sequence ID" value="TMW63630.1"/>
    <property type="molecule type" value="Genomic_DNA"/>
</dbReference>
<evidence type="ECO:0000256" key="3">
    <source>
        <dbReference type="ARBA" id="ARBA00022490"/>
    </source>
</evidence>
<dbReference type="GO" id="GO:0043015">
    <property type="term" value="F:gamma-tubulin binding"/>
    <property type="evidence" value="ECO:0007669"/>
    <property type="project" value="InterPro"/>
</dbReference>
<dbReference type="OrthoDB" id="5860513at2759"/>
<evidence type="ECO:0008006" key="11">
    <source>
        <dbReference type="Google" id="ProtNLM"/>
    </source>
</evidence>
<dbReference type="GO" id="GO:0051011">
    <property type="term" value="F:microtubule minus-end binding"/>
    <property type="evidence" value="ECO:0007669"/>
    <property type="project" value="TreeGrafter"/>
</dbReference>
<protein>
    <recommendedName>
        <fullName evidence="11">Spindle pole body component</fullName>
    </recommendedName>
</protein>
<comment type="subcellular location">
    <subcellularLocation>
        <location evidence="1">Cytoplasm</location>
        <location evidence="1">Cytoskeleton</location>
    </subcellularLocation>
</comment>
<proteinExistence type="inferred from homology"/>
<dbReference type="PANTHER" id="PTHR19302">
    <property type="entry name" value="GAMMA TUBULIN COMPLEX PROTEIN"/>
    <property type="match status" value="1"/>
</dbReference>
<dbReference type="GO" id="GO:0000930">
    <property type="term" value="C:gamma-tubulin complex"/>
    <property type="evidence" value="ECO:0007669"/>
    <property type="project" value="TreeGrafter"/>
</dbReference>
<dbReference type="GO" id="GO:0051321">
    <property type="term" value="P:meiotic cell cycle"/>
    <property type="evidence" value="ECO:0007669"/>
    <property type="project" value="TreeGrafter"/>
</dbReference>
<name>A0A8K1FH84_PYTOL</name>
<dbReference type="InterPro" id="IPR040457">
    <property type="entry name" value="GCP_C"/>
</dbReference>
<dbReference type="Proteomes" id="UP000794436">
    <property type="component" value="Unassembled WGS sequence"/>
</dbReference>
<feature type="domain" description="Gamma tubulin complex component protein N-terminal" evidence="8">
    <location>
        <begin position="301"/>
        <end position="604"/>
    </location>
</feature>